<comment type="cofactor">
    <cofactor evidence="1 10">
        <name>[4Fe-4S] cluster</name>
        <dbReference type="ChEBI" id="CHEBI:49883"/>
    </cofactor>
</comment>
<dbReference type="NCBIfam" id="TIGR00322">
    <property type="entry name" value="diphth2_R"/>
    <property type="match status" value="1"/>
</dbReference>
<dbReference type="Gene3D" id="3.40.50.11840">
    <property type="entry name" value="Diphthamide synthesis DPH1/DPH2 domain 1"/>
    <property type="match status" value="1"/>
</dbReference>
<evidence type="ECO:0000313" key="11">
    <source>
        <dbReference type="EMBL" id="HHP67782.1"/>
    </source>
</evidence>
<comment type="caution">
    <text evidence="11">The sequence shown here is derived from an EMBL/GenBank/DDBJ whole genome shotgun (WGS) entry which is preliminary data.</text>
</comment>
<dbReference type="Pfam" id="PF01866">
    <property type="entry name" value="Diphthamide_syn"/>
    <property type="match status" value="1"/>
</dbReference>
<evidence type="ECO:0000256" key="6">
    <source>
        <dbReference type="ARBA" id="ARBA00022723"/>
    </source>
</evidence>
<keyword evidence="4 10" id="KW-0808">Transferase</keyword>
<protein>
    <recommendedName>
        <fullName evidence="3 10">2-(3-amino-3-carboxypropyl)histidine synthase</fullName>
        <ecNumber evidence="3 10">2.5.1.108</ecNumber>
    </recommendedName>
</protein>
<evidence type="ECO:0000256" key="9">
    <source>
        <dbReference type="ARBA" id="ARBA00048403"/>
    </source>
</evidence>
<dbReference type="SFLD" id="SFLDS00032">
    <property type="entry name" value="Radical_SAM_3-amino-3-carboxyp"/>
    <property type="match status" value="1"/>
</dbReference>
<name>A0A7J3XYK6_9CREN</name>
<dbReference type="InterPro" id="IPR016435">
    <property type="entry name" value="DPH1/DPH2"/>
</dbReference>
<dbReference type="Gene3D" id="3.40.50.11850">
    <property type="entry name" value="Diphthamide synthesis DPH1/DPH2 domain 2"/>
    <property type="match status" value="1"/>
</dbReference>
<comment type="pathway">
    <text evidence="2 10">Protein modification; peptidyl-diphthamide biosynthesis.</text>
</comment>
<evidence type="ECO:0000256" key="8">
    <source>
        <dbReference type="ARBA" id="ARBA00023014"/>
    </source>
</evidence>
<evidence type="ECO:0000256" key="1">
    <source>
        <dbReference type="ARBA" id="ARBA00001966"/>
    </source>
</evidence>
<dbReference type="AlphaFoldDB" id="A0A7J3XYK6"/>
<dbReference type="GO" id="GO:0017183">
    <property type="term" value="P:protein histidyl modification to diphthamide"/>
    <property type="evidence" value="ECO:0007669"/>
    <property type="project" value="UniProtKB-UniRule"/>
</dbReference>
<evidence type="ECO:0000256" key="4">
    <source>
        <dbReference type="ARBA" id="ARBA00022679"/>
    </source>
</evidence>
<keyword evidence="6 10" id="KW-0479">Metal-binding</keyword>
<sequence>MICDSYIIEEGNLLGEVLSLSKPKPTILVQAPEGLKKLYKCLGDFLRGIRELEVYFSLSPSYGACDIPVDEAFHIRPDLIIHLGHLEYKLSEVKIPWRVLYLPVYYNIEVPQKTLLEVAQTLKAKNWRTIAVINPVTEALIAGRIRGYLLETGFRVLEPAPGEFILGCDYSPMLKIIDRVDGFLIVAGGIFHPLGAAFYTDKIVAYDPYRDVVWNPVEEASRVVRKRMFTLAQLRNQPLRRAVVIAGGRPGQFRASIIELTRRALSELGVEHYVVSASYLTVDRLISIDDAFKPDFIVVTSCPRLPIDDFIDFHKPVLTPGEVIMLARGVEKYVYPW</sequence>
<evidence type="ECO:0000256" key="5">
    <source>
        <dbReference type="ARBA" id="ARBA00022691"/>
    </source>
</evidence>
<proteinExistence type="inferred from homology"/>
<evidence type="ECO:0000256" key="7">
    <source>
        <dbReference type="ARBA" id="ARBA00023004"/>
    </source>
</evidence>
<dbReference type="GO" id="GO:0051539">
    <property type="term" value="F:4 iron, 4 sulfur cluster binding"/>
    <property type="evidence" value="ECO:0007669"/>
    <property type="project" value="UniProtKB-UniRule"/>
</dbReference>
<dbReference type="InterPro" id="IPR042263">
    <property type="entry name" value="DPH1/DPH2_1"/>
</dbReference>
<organism evidence="11">
    <name type="scientific">Thermogladius calderae</name>
    <dbReference type="NCBI Taxonomy" id="1200300"/>
    <lineage>
        <taxon>Archaea</taxon>
        <taxon>Thermoproteota</taxon>
        <taxon>Thermoprotei</taxon>
        <taxon>Desulfurococcales</taxon>
        <taxon>Desulfurococcaceae</taxon>
        <taxon>Thermogladius</taxon>
    </lineage>
</organism>
<dbReference type="PANTHER" id="PTHR10762">
    <property type="entry name" value="DIPHTHAMIDE BIOSYNTHESIS PROTEIN"/>
    <property type="match status" value="1"/>
</dbReference>
<gene>
    <name evidence="11" type="ORF">ENM60_03185</name>
</gene>
<evidence type="ECO:0000256" key="2">
    <source>
        <dbReference type="ARBA" id="ARBA00005156"/>
    </source>
</evidence>
<comment type="catalytic activity">
    <reaction evidence="9 10">
        <text>L-histidyl-[translation elongation factor 2] + S-adenosyl-L-methionine = 2-[(3S)-amino-3-carboxypropyl]-L-histidyl-[translation elongation factor 2] + S-methyl-5'-thioadenosine + H(+)</text>
        <dbReference type="Rhea" id="RHEA:36783"/>
        <dbReference type="Rhea" id="RHEA-COMP:9748"/>
        <dbReference type="Rhea" id="RHEA-COMP:9749"/>
        <dbReference type="ChEBI" id="CHEBI:15378"/>
        <dbReference type="ChEBI" id="CHEBI:17509"/>
        <dbReference type="ChEBI" id="CHEBI:29979"/>
        <dbReference type="ChEBI" id="CHEBI:59789"/>
        <dbReference type="ChEBI" id="CHEBI:73995"/>
        <dbReference type="EC" id="2.5.1.108"/>
    </reaction>
</comment>
<dbReference type="GO" id="GO:0090560">
    <property type="term" value="F:2-(3-amino-3-carboxypropyl)histidine synthase activity"/>
    <property type="evidence" value="ECO:0007669"/>
    <property type="project" value="UniProtKB-UniRule"/>
</dbReference>
<reference evidence="11" key="1">
    <citation type="journal article" date="2020" name="mSystems">
        <title>Genome- and Community-Level Interaction Insights into Carbon Utilization and Element Cycling Functions of Hydrothermarchaeota in Hydrothermal Sediment.</title>
        <authorList>
            <person name="Zhou Z."/>
            <person name="Liu Y."/>
            <person name="Xu W."/>
            <person name="Pan J."/>
            <person name="Luo Z.H."/>
            <person name="Li M."/>
        </authorList>
    </citation>
    <scope>NUCLEOTIDE SEQUENCE [LARGE SCALE GENOMIC DNA]</scope>
    <source>
        <strain evidence="11">SpSt-110</strain>
    </source>
</reference>
<comment type="similarity">
    <text evidence="10">Belongs to the DPH1/DPH2 family.</text>
</comment>
<keyword evidence="10" id="KW-0004">4Fe-4S</keyword>
<dbReference type="EMBL" id="DRYK01000042">
    <property type="protein sequence ID" value="HHP67782.1"/>
    <property type="molecule type" value="Genomic_DNA"/>
</dbReference>
<dbReference type="Gene3D" id="3.40.50.11860">
    <property type="entry name" value="Diphthamide synthesis DPH1/DPH2 domain 3"/>
    <property type="match status" value="1"/>
</dbReference>
<dbReference type="EC" id="2.5.1.108" evidence="3 10"/>
<dbReference type="PANTHER" id="PTHR10762:SF1">
    <property type="entry name" value="2-(3-AMINO-3-CARBOXYPROPYL)HISTIDINE SYNTHASE SUBUNIT 1"/>
    <property type="match status" value="1"/>
</dbReference>
<dbReference type="PIRSF" id="PIRSF004967">
    <property type="entry name" value="DPH1"/>
    <property type="match status" value="1"/>
</dbReference>
<keyword evidence="5 10" id="KW-0949">S-adenosyl-L-methionine</keyword>
<comment type="function">
    <text evidence="10">Catalyzes the first step of diphthamide biosynthesis, i.e. the transfer of the 3-amino-3-carboxypropyl group from S-adenosyl-L-methionine (SAM) to the C2 position of the imidazole ring of the target histidine residue in translation elongation factor 2 (EF-2).</text>
</comment>
<dbReference type="UniPathway" id="UPA00559"/>
<accession>A0A7J3XYK6</accession>
<dbReference type="InterPro" id="IPR042264">
    <property type="entry name" value="DPH1/DPH2_2"/>
</dbReference>
<keyword evidence="8 10" id="KW-0411">Iron-sulfur</keyword>
<keyword evidence="7 10" id="KW-0408">Iron</keyword>
<evidence type="ECO:0000256" key="3">
    <source>
        <dbReference type="ARBA" id="ARBA00012221"/>
    </source>
</evidence>
<dbReference type="InterPro" id="IPR035435">
    <property type="entry name" value="DPH1/DPH2_euk_archaea"/>
</dbReference>
<dbReference type="InterPro" id="IPR042265">
    <property type="entry name" value="DPH1/DPH2_3"/>
</dbReference>
<dbReference type="GO" id="GO:0046872">
    <property type="term" value="F:metal ion binding"/>
    <property type="evidence" value="ECO:0007669"/>
    <property type="project" value="UniProtKB-KW"/>
</dbReference>
<evidence type="ECO:0000256" key="10">
    <source>
        <dbReference type="PIRNR" id="PIRNR004967"/>
    </source>
</evidence>